<evidence type="ECO:0000313" key="1">
    <source>
        <dbReference type="EMBL" id="QJA73760.1"/>
    </source>
</evidence>
<protein>
    <submittedName>
        <fullName evidence="2">Uncharacterized protein</fullName>
    </submittedName>
</protein>
<evidence type="ECO:0000313" key="2">
    <source>
        <dbReference type="EMBL" id="QJA88444.1"/>
    </source>
</evidence>
<name>A0A6M3L4K3_9ZZZZ</name>
<organism evidence="2">
    <name type="scientific">viral metagenome</name>
    <dbReference type="NCBI Taxonomy" id="1070528"/>
    <lineage>
        <taxon>unclassified sequences</taxon>
        <taxon>metagenomes</taxon>
        <taxon>organismal metagenomes</taxon>
    </lineage>
</organism>
<gene>
    <name evidence="1" type="ORF">MM415A02254_0003</name>
    <name evidence="2" type="ORF">MM415B02764_0011</name>
</gene>
<dbReference type="EMBL" id="MT142778">
    <property type="protein sequence ID" value="QJA88444.1"/>
    <property type="molecule type" value="Genomic_DNA"/>
</dbReference>
<proteinExistence type="predicted"/>
<dbReference type="EMBL" id="MT142051">
    <property type="protein sequence ID" value="QJA73760.1"/>
    <property type="molecule type" value="Genomic_DNA"/>
</dbReference>
<dbReference type="AlphaFoldDB" id="A0A6M3L4K3"/>
<sequence length="119" mass="13857">MKLELLELPDYSDFLLFKKEDDLVYLVHLVKPKGFFFYEGKNGRWSYIPEAVYRVVAGIKVGGDQDKQHWWELPAPKKEEPSCRRGPDSACGDSCNCRRVSDETNRFWNDLNGWQPGVE</sequence>
<accession>A0A6M3L4K3</accession>
<reference evidence="2" key="1">
    <citation type="submission" date="2020-03" db="EMBL/GenBank/DDBJ databases">
        <title>The deep terrestrial virosphere.</title>
        <authorList>
            <person name="Holmfeldt K."/>
            <person name="Nilsson E."/>
            <person name="Simone D."/>
            <person name="Lopez-Fernandez M."/>
            <person name="Wu X."/>
            <person name="de Brujin I."/>
            <person name="Lundin D."/>
            <person name="Andersson A."/>
            <person name="Bertilsson S."/>
            <person name="Dopson M."/>
        </authorList>
    </citation>
    <scope>NUCLEOTIDE SEQUENCE</scope>
    <source>
        <strain evidence="1">MM415A02254</strain>
        <strain evidence="2">MM415B02764</strain>
    </source>
</reference>